<dbReference type="Gene3D" id="1.20.5.2700">
    <property type="match status" value="1"/>
</dbReference>
<reference evidence="9 10" key="1">
    <citation type="submission" date="2018-10" db="EMBL/GenBank/DDBJ databases">
        <title>Genomic Encyclopedia of Type Strains, Phase IV (KMG-IV): sequencing the most valuable type-strain genomes for metagenomic binning, comparative biology and taxonomic classification.</title>
        <authorList>
            <person name="Goeker M."/>
        </authorList>
    </citation>
    <scope>NUCLEOTIDE SEQUENCE [LARGE SCALE GENOMIC DNA]</scope>
    <source>
        <strain evidence="9 10">DSM 15521</strain>
    </source>
</reference>
<feature type="transmembrane region" description="Helical" evidence="6">
    <location>
        <begin position="74"/>
        <end position="94"/>
    </location>
</feature>
<dbReference type="AlphaFoldDB" id="A0A420W7A8"/>
<evidence type="ECO:0000256" key="5">
    <source>
        <dbReference type="RuleBase" id="RU000320"/>
    </source>
</evidence>
<dbReference type="Pfam" id="PF00361">
    <property type="entry name" value="Proton_antipo_M"/>
    <property type="match status" value="1"/>
</dbReference>
<evidence type="ECO:0000256" key="6">
    <source>
        <dbReference type="SAM" id="Phobius"/>
    </source>
</evidence>
<feature type="transmembrane region" description="Helical" evidence="6">
    <location>
        <begin position="114"/>
        <end position="131"/>
    </location>
</feature>
<feature type="transmembrane region" description="Helical" evidence="6">
    <location>
        <begin position="407"/>
        <end position="433"/>
    </location>
</feature>
<evidence type="ECO:0000313" key="9">
    <source>
        <dbReference type="EMBL" id="RKQ63211.1"/>
    </source>
</evidence>
<dbReference type="PANTHER" id="PTHR42829">
    <property type="entry name" value="NADH-UBIQUINONE OXIDOREDUCTASE CHAIN 5"/>
    <property type="match status" value="1"/>
</dbReference>
<evidence type="ECO:0000259" key="7">
    <source>
        <dbReference type="Pfam" id="PF00361"/>
    </source>
</evidence>
<evidence type="ECO:0000256" key="1">
    <source>
        <dbReference type="ARBA" id="ARBA00004127"/>
    </source>
</evidence>
<evidence type="ECO:0000256" key="3">
    <source>
        <dbReference type="ARBA" id="ARBA00022989"/>
    </source>
</evidence>
<comment type="caution">
    <text evidence="9">The sequence shown here is derived from an EMBL/GenBank/DDBJ whole genome shotgun (WGS) entry which is preliminary data.</text>
</comment>
<accession>A0A420W7A8</accession>
<evidence type="ECO:0000313" key="10">
    <source>
        <dbReference type="Proteomes" id="UP000280881"/>
    </source>
</evidence>
<feature type="transmembrane region" description="Helical" evidence="6">
    <location>
        <begin position="483"/>
        <end position="507"/>
    </location>
</feature>
<dbReference type="GO" id="GO:0042773">
    <property type="term" value="P:ATP synthesis coupled electron transport"/>
    <property type="evidence" value="ECO:0007669"/>
    <property type="project" value="InterPro"/>
</dbReference>
<dbReference type="PANTHER" id="PTHR42829:SF2">
    <property type="entry name" value="NADH-UBIQUINONE OXIDOREDUCTASE CHAIN 5"/>
    <property type="match status" value="1"/>
</dbReference>
<dbReference type="GO" id="GO:0016020">
    <property type="term" value="C:membrane"/>
    <property type="evidence" value="ECO:0007669"/>
    <property type="project" value="UniProtKB-SubCell"/>
</dbReference>
<sequence length="610" mass="67493">MESIVYLTIALFFVGSILAFLVGHFFEKWSSFWVAAATGLLGFIMTCFIALNLHEHPIVHHFNWFSFGSFNVPLGIYVDNLAVIMALIATGIGFLDIVFSRGYMEEDESPERYYFEKLFFIGSMVGLVFVSNLLGLYIFWEGVGLCSYLLIGYWYWKKSAAEAALKAFVMTRFGDVFMLAGIIVAWVLLGTIEFQDLNALAVAGAFSVKLGLLISILLFIGAIGKSAQFPLFPWLLDAMEGPTTVSALIHAATMVNAGVYMVARLFPFFDYSHALIVVAFVGAVSAFIAATGALAHTEIKKILAFSTMEHLALMFVAIGVGSAVAGVFHLMNHAIFKALLFLAAGAVIHMTHHTKDAFKLGGLLKYMPQTGILFLIGILALAGVPPFNGFFSKDWILASVYSYGNPIIFWLTFIAAVLCIAYGFRLWFVVFTGEPSENSKHAREAYPIMLVPLYVLASMTILIPFFKEKIIHFIAGGEVHEPLFLNLLVATLTVMFVLFGIVFLIYYKRVLSTAKFLAHPLGKGINQFLYNGWYVDAAIKWICRNVFYGSIAKAVEWIDVNVVDGAVNGTAKLSLACWDRCRKVQTGDLVDYLTYFVAGVVTLILIILFI</sequence>
<feature type="transmembrane region" description="Helical" evidence="6">
    <location>
        <begin position="334"/>
        <end position="351"/>
    </location>
</feature>
<feature type="transmembrane region" description="Helical" evidence="6">
    <location>
        <begin position="589"/>
        <end position="609"/>
    </location>
</feature>
<dbReference type="GO" id="GO:0012505">
    <property type="term" value="C:endomembrane system"/>
    <property type="evidence" value="ECO:0007669"/>
    <property type="project" value="UniProtKB-SubCell"/>
</dbReference>
<keyword evidence="2 5" id="KW-0812">Transmembrane</keyword>
<dbReference type="GO" id="GO:0008137">
    <property type="term" value="F:NADH dehydrogenase (ubiquinone) activity"/>
    <property type="evidence" value="ECO:0007669"/>
    <property type="project" value="InterPro"/>
</dbReference>
<evidence type="ECO:0000256" key="4">
    <source>
        <dbReference type="ARBA" id="ARBA00023136"/>
    </source>
</evidence>
<feature type="domain" description="NADH-Ubiquinone oxidoreductase (complex I) chain 5 N-terminal" evidence="8">
    <location>
        <begin position="64"/>
        <end position="114"/>
    </location>
</feature>
<feature type="transmembrane region" description="Helical" evidence="6">
    <location>
        <begin position="445"/>
        <end position="463"/>
    </location>
</feature>
<dbReference type="OrthoDB" id="9807568at2"/>
<gene>
    <name evidence="9" type="ORF">C7457_0074</name>
</gene>
<feature type="transmembrane region" description="Helical" evidence="6">
    <location>
        <begin position="176"/>
        <end position="194"/>
    </location>
</feature>
<feature type="transmembrane region" description="Helical" evidence="6">
    <location>
        <begin position="307"/>
        <end position="328"/>
    </location>
</feature>
<feature type="transmembrane region" description="Helical" evidence="6">
    <location>
        <begin position="363"/>
        <end position="387"/>
    </location>
</feature>
<feature type="transmembrane region" description="Helical" evidence="6">
    <location>
        <begin position="244"/>
        <end position="263"/>
    </location>
</feature>
<dbReference type="GO" id="GO:0003954">
    <property type="term" value="F:NADH dehydrogenase activity"/>
    <property type="evidence" value="ECO:0007669"/>
    <property type="project" value="TreeGrafter"/>
</dbReference>
<organism evidence="9 10">
    <name type="scientific">Thermovibrio guaymasensis</name>
    <dbReference type="NCBI Taxonomy" id="240167"/>
    <lineage>
        <taxon>Bacteria</taxon>
        <taxon>Pseudomonadati</taxon>
        <taxon>Aquificota</taxon>
        <taxon>Aquificia</taxon>
        <taxon>Desulfurobacteriales</taxon>
        <taxon>Desulfurobacteriaceae</taxon>
        <taxon>Thermovibrio</taxon>
    </lineage>
</organism>
<name>A0A420W7A8_9BACT</name>
<evidence type="ECO:0000256" key="2">
    <source>
        <dbReference type="ARBA" id="ARBA00022692"/>
    </source>
</evidence>
<keyword evidence="10" id="KW-1185">Reference proteome</keyword>
<dbReference type="GO" id="GO:0015990">
    <property type="term" value="P:electron transport coupled proton transport"/>
    <property type="evidence" value="ECO:0007669"/>
    <property type="project" value="TreeGrafter"/>
</dbReference>
<dbReference type="Pfam" id="PF00662">
    <property type="entry name" value="Proton_antipo_N"/>
    <property type="match status" value="1"/>
</dbReference>
<comment type="subcellular location">
    <subcellularLocation>
        <location evidence="1">Endomembrane system</location>
        <topology evidence="1">Multi-pass membrane protein</topology>
    </subcellularLocation>
    <subcellularLocation>
        <location evidence="5">Membrane</location>
        <topology evidence="5">Multi-pass membrane protein</topology>
    </subcellularLocation>
</comment>
<dbReference type="InterPro" id="IPR001516">
    <property type="entry name" value="Proton_antipo_N"/>
</dbReference>
<dbReference type="Proteomes" id="UP000280881">
    <property type="component" value="Unassembled WGS sequence"/>
</dbReference>
<protein>
    <submittedName>
        <fullName evidence="9">NADH dehydrogenase subunit L</fullName>
    </submittedName>
</protein>
<dbReference type="NCBIfam" id="TIGR01974">
    <property type="entry name" value="NDH_I_L"/>
    <property type="match status" value="1"/>
</dbReference>
<feature type="transmembrane region" description="Helical" evidence="6">
    <location>
        <begin position="275"/>
        <end position="295"/>
    </location>
</feature>
<feature type="transmembrane region" description="Helical" evidence="6">
    <location>
        <begin position="6"/>
        <end position="26"/>
    </location>
</feature>
<dbReference type="EMBL" id="RBIE01000001">
    <property type="protein sequence ID" value="RKQ63211.1"/>
    <property type="molecule type" value="Genomic_DNA"/>
</dbReference>
<dbReference type="InterPro" id="IPR018393">
    <property type="entry name" value="NADHpl_OxRdtase_5_subgr"/>
</dbReference>
<keyword evidence="3 6" id="KW-1133">Transmembrane helix</keyword>
<feature type="transmembrane region" description="Helical" evidence="6">
    <location>
        <begin position="33"/>
        <end position="54"/>
    </location>
</feature>
<feature type="transmembrane region" description="Helical" evidence="6">
    <location>
        <begin position="200"/>
        <end position="223"/>
    </location>
</feature>
<dbReference type="PRINTS" id="PR01434">
    <property type="entry name" value="NADHDHGNASE5"/>
</dbReference>
<proteinExistence type="predicted"/>
<dbReference type="RefSeq" id="WP_121169402.1">
    <property type="nucleotide sequence ID" value="NZ_RBIE01000001.1"/>
</dbReference>
<feature type="domain" description="NADH:quinone oxidoreductase/Mrp antiporter transmembrane" evidence="7">
    <location>
        <begin position="131"/>
        <end position="418"/>
    </location>
</feature>
<keyword evidence="4 6" id="KW-0472">Membrane</keyword>
<dbReference type="InterPro" id="IPR003945">
    <property type="entry name" value="NU5C-like"/>
</dbReference>
<evidence type="ECO:0000259" key="8">
    <source>
        <dbReference type="Pfam" id="PF00662"/>
    </source>
</evidence>
<dbReference type="InterPro" id="IPR001750">
    <property type="entry name" value="ND/Mrp_TM"/>
</dbReference>